<accession>A0ABM8IXR4</accession>
<keyword evidence="2" id="KW-1185">Reference proteome</keyword>
<dbReference type="GeneID" id="89288993"/>
<name>A0ABM8IXR4_9CREN</name>
<dbReference type="EMBL" id="AP028907">
    <property type="protein sequence ID" value="BES81407.1"/>
    <property type="molecule type" value="Genomic_DNA"/>
</dbReference>
<sequence>MSTTLIFHMRDRGAVKKVVYDDSGRMVSEEVYSGVKSVVLDGVRARLPTGMYNGVTLYVIDDDAEISTSGTVLIVRGTAPAQ</sequence>
<evidence type="ECO:0000313" key="1">
    <source>
        <dbReference type="EMBL" id="BES81407.1"/>
    </source>
</evidence>
<evidence type="ECO:0000313" key="2">
    <source>
        <dbReference type="Proteomes" id="UP001341135"/>
    </source>
</evidence>
<proteinExistence type="predicted"/>
<reference evidence="1 2" key="1">
    <citation type="submission" date="2023-09" db="EMBL/GenBank/DDBJ databases">
        <title>Pyrofollis japonicus gen. nov. sp. nov., a novel member of the family Pyrodictiaceae isolated from the Iheya North hydrothermal field.</title>
        <authorList>
            <person name="Miyazaki U."/>
            <person name="Sanari M."/>
            <person name="Tame A."/>
            <person name="Kitajima M."/>
            <person name="Okamoto A."/>
            <person name="Sawayama S."/>
            <person name="Miyazaki J."/>
            <person name="Takai K."/>
            <person name="Nakagawa S."/>
        </authorList>
    </citation>
    <scope>NUCLEOTIDE SEQUENCE [LARGE SCALE GENOMIC DNA]</scope>
    <source>
        <strain evidence="1 2">AV2</strain>
    </source>
</reference>
<organism evidence="1 2">
    <name type="scientific">Pyrodictium abyssi</name>
    <dbReference type="NCBI Taxonomy" id="54256"/>
    <lineage>
        <taxon>Archaea</taxon>
        <taxon>Thermoproteota</taxon>
        <taxon>Thermoprotei</taxon>
        <taxon>Desulfurococcales</taxon>
        <taxon>Pyrodictiaceae</taxon>
        <taxon>Pyrodictium</taxon>
    </lineage>
</organism>
<gene>
    <name evidence="1" type="ORF">PABY_09740</name>
</gene>
<dbReference type="RefSeq" id="WP_338252471.1">
    <property type="nucleotide sequence ID" value="NZ_AP028907.1"/>
</dbReference>
<protein>
    <submittedName>
        <fullName evidence="1">Uncharacterized protein</fullName>
    </submittedName>
</protein>
<dbReference type="Proteomes" id="UP001341135">
    <property type="component" value="Chromosome"/>
</dbReference>